<dbReference type="EMBL" id="MPSH01000025">
    <property type="protein sequence ID" value="PNH29669.1"/>
    <property type="molecule type" value="Genomic_DNA"/>
</dbReference>
<name>A0AA44WDJ6_VERDA</name>
<gene>
    <name evidence="1" type="ORF">BJF96_g7073</name>
</gene>
<dbReference type="Proteomes" id="UP000236305">
    <property type="component" value="Unassembled WGS sequence"/>
</dbReference>
<protein>
    <submittedName>
        <fullName evidence="1">Uncharacterized protein</fullName>
    </submittedName>
</protein>
<comment type="caution">
    <text evidence="1">The sequence shown here is derived from an EMBL/GenBank/DDBJ whole genome shotgun (WGS) entry which is preliminary data.</text>
</comment>
<evidence type="ECO:0000313" key="1">
    <source>
        <dbReference type="EMBL" id="PNH29669.1"/>
    </source>
</evidence>
<organism evidence="1 2">
    <name type="scientific">Verticillium dahliae</name>
    <name type="common">Verticillium wilt</name>
    <dbReference type="NCBI Taxonomy" id="27337"/>
    <lineage>
        <taxon>Eukaryota</taxon>
        <taxon>Fungi</taxon>
        <taxon>Dikarya</taxon>
        <taxon>Ascomycota</taxon>
        <taxon>Pezizomycotina</taxon>
        <taxon>Sordariomycetes</taxon>
        <taxon>Hypocreomycetidae</taxon>
        <taxon>Glomerellales</taxon>
        <taxon>Plectosphaerellaceae</taxon>
        <taxon>Verticillium</taxon>
    </lineage>
</organism>
<sequence length="250" mass="26205">MVLRLLNPSMLHGIALGITRPLNASVSYSDLSRRASRDPSCPDGFLCSQTTCGGNVVCPGDRTCVDFEGTVGCAVPGLSWCAPNPITFEAVGCDGSVCCHGNCYVSGAICCDYESVKCVLGELCNVCSPGEKCNKGGCVGGSGEVKSSTTRATTSATTPVTATDREITTSTSSTTSIASVPTTTTLTLPTLVPRIDNFVNKGCFYVANLKRRVLRADSTVDASNTGMTVSKCIEFARNNNWQYAGVEFGR</sequence>
<evidence type="ECO:0000313" key="2">
    <source>
        <dbReference type="Proteomes" id="UP000236305"/>
    </source>
</evidence>
<dbReference type="AlphaFoldDB" id="A0AA44WDJ6"/>
<reference evidence="1 2" key="1">
    <citation type="submission" date="2017-12" db="EMBL/GenBank/DDBJ databases">
        <title>Comparative genomics yields insights into virulence evolution of Verticillium dahliae.</title>
        <authorList>
            <person name="Fan R."/>
            <person name="Armitage A.D."/>
            <person name="Cascant-Lopez E."/>
            <person name="Sobczyk M."/>
            <person name="Cockerton H.M."/>
            <person name="Harrison R.J."/>
        </authorList>
    </citation>
    <scope>NUCLEOTIDE SEQUENCE [LARGE SCALE GENOMIC DNA]</scope>
    <source>
        <strain evidence="1 2">12008</strain>
    </source>
</reference>
<accession>A0AA44WDJ6</accession>
<proteinExistence type="predicted"/>